<dbReference type="InterPro" id="IPR014030">
    <property type="entry name" value="Ketoacyl_synth_N"/>
</dbReference>
<name>A0A1E5ITM5_SHECO</name>
<evidence type="ECO:0000259" key="1">
    <source>
        <dbReference type="Pfam" id="PF13723"/>
    </source>
</evidence>
<protein>
    <submittedName>
        <fullName evidence="2">3-oxoacyl-ACP synthase</fullName>
    </submittedName>
</protein>
<dbReference type="Pfam" id="PF13723">
    <property type="entry name" value="Ketoacyl-synt_2"/>
    <property type="match status" value="1"/>
</dbReference>
<sequence length="245" mass="27220">MQLTFTIQSAGAWSPLYQQLTDWQHWPHSQVNDTDSLAISPKLPQVPAMQRRRYSKLTKMLLEVAFQCDPPAQCRTIFASRHGELNRTVTLLQDIVREQPISPIGFSQSVHNTASGILSILTNNQAASTSIAAGENTLEQALIEAFCQLSENNQPLLLVFGDEPVSDIYKEFTSEPELPIALGLLLTKTTDNDSGLTRLTLDTRSEAMHALARTKFTYGALLQAIASKQNLCGTLNQYHWQLNHG</sequence>
<comment type="caution">
    <text evidence="2">The sequence shown here is derived from an EMBL/GenBank/DDBJ whole genome shotgun (WGS) entry which is preliminary data.</text>
</comment>
<dbReference type="EMBL" id="MCBT01000033">
    <property type="protein sequence ID" value="OEG73836.1"/>
    <property type="molecule type" value="Genomic_DNA"/>
</dbReference>
<dbReference type="Proteomes" id="UP000095230">
    <property type="component" value="Unassembled WGS sequence"/>
</dbReference>
<proteinExistence type="predicted"/>
<dbReference type="OrthoDB" id="9798676at2"/>
<accession>A0A1E5ITM5</accession>
<evidence type="ECO:0000313" key="2">
    <source>
        <dbReference type="EMBL" id="OEG73836.1"/>
    </source>
</evidence>
<evidence type="ECO:0000313" key="3">
    <source>
        <dbReference type="Proteomes" id="UP000095230"/>
    </source>
</evidence>
<gene>
    <name evidence="2" type="ORF">BEL05_15410</name>
</gene>
<reference evidence="2 3" key="1">
    <citation type="submission" date="2016-07" db="EMBL/GenBank/DDBJ databases">
        <title>Whole-genome of two Shewanella species isolated from a digestive organ of sea cucumber Apostichopus japonicus Selenka 1867.</title>
        <authorList>
            <person name="Hong H.-H."/>
            <person name="Choi H."/>
            <person name="Cheon S."/>
            <person name="Oh J.-S."/>
            <person name="Lee H.-G."/>
            <person name="Park C."/>
        </authorList>
    </citation>
    <scope>NUCLEOTIDE SEQUENCE [LARGE SCALE GENOMIC DNA]</scope>
    <source>
        <strain evidence="2 3">CSB03KR</strain>
    </source>
</reference>
<organism evidence="2 3">
    <name type="scientific">Shewanella colwelliana</name>
    <name type="common">Alteromonas colwelliana</name>
    <dbReference type="NCBI Taxonomy" id="23"/>
    <lineage>
        <taxon>Bacteria</taxon>
        <taxon>Pseudomonadati</taxon>
        <taxon>Pseudomonadota</taxon>
        <taxon>Gammaproteobacteria</taxon>
        <taxon>Alteromonadales</taxon>
        <taxon>Shewanellaceae</taxon>
        <taxon>Shewanella</taxon>
    </lineage>
</organism>
<feature type="domain" description="Beta-ketoacyl synthase-like N-terminal" evidence="1">
    <location>
        <begin position="23"/>
        <end position="241"/>
    </location>
</feature>
<dbReference type="STRING" id="23.BEL05_15410"/>
<dbReference type="RefSeq" id="WP_069671202.1">
    <property type="nucleotide sequence ID" value="NZ_MCBT01000033.1"/>
</dbReference>
<dbReference type="AlphaFoldDB" id="A0A1E5ITM5"/>